<evidence type="ECO:0000256" key="11">
    <source>
        <dbReference type="ARBA" id="ARBA00022989"/>
    </source>
</evidence>
<dbReference type="RefSeq" id="WP_179387880.1">
    <property type="nucleotide sequence ID" value="NZ_JACBYQ010000001.1"/>
</dbReference>
<keyword evidence="5" id="KW-0597">Phosphoprotein</keyword>
<evidence type="ECO:0000256" key="4">
    <source>
        <dbReference type="ARBA" id="ARBA00022475"/>
    </source>
</evidence>
<keyword evidence="10" id="KW-0067">ATP-binding</keyword>
<keyword evidence="4" id="KW-1003">Cell membrane</keyword>
<dbReference type="GO" id="GO:0005524">
    <property type="term" value="F:ATP binding"/>
    <property type="evidence" value="ECO:0007669"/>
    <property type="project" value="UniProtKB-KW"/>
</dbReference>
<evidence type="ECO:0000256" key="10">
    <source>
        <dbReference type="ARBA" id="ARBA00022840"/>
    </source>
</evidence>
<feature type="transmembrane region" description="Helical" evidence="14">
    <location>
        <begin position="21"/>
        <end position="46"/>
    </location>
</feature>
<dbReference type="InterPro" id="IPR029151">
    <property type="entry name" value="Sensor-like_sf"/>
</dbReference>
<dbReference type="SUPFAM" id="SSF55890">
    <property type="entry name" value="Sporulation response regulatory protein Spo0B"/>
    <property type="match status" value="1"/>
</dbReference>
<dbReference type="InterPro" id="IPR039506">
    <property type="entry name" value="SPOB_a"/>
</dbReference>
<evidence type="ECO:0000256" key="5">
    <source>
        <dbReference type="ARBA" id="ARBA00022553"/>
    </source>
</evidence>
<dbReference type="SMART" id="SM00387">
    <property type="entry name" value="HATPase_c"/>
    <property type="match status" value="1"/>
</dbReference>
<dbReference type="InterPro" id="IPR003594">
    <property type="entry name" value="HATPase_dom"/>
</dbReference>
<evidence type="ECO:0000256" key="12">
    <source>
        <dbReference type="ARBA" id="ARBA00023012"/>
    </source>
</evidence>
<dbReference type="CDD" id="cd00130">
    <property type="entry name" value="PAS"/>
    <property type="match status" value="1"/>
</dbReference>
<evidence type="ECO:0000313" key="17">
    <source>
        <dbReference type="Proteomes" id="UP000521748"/>
    </source>
</evidence>
<dbReference type="SMART" id="SM00091">
    <property type="entry name" value="PAS"/>
    <property type="match status" value="1"/>
</dbReference>
<evidence type="ECO:0000256" key="2">
    <source>
        <dbReference type="ARBA" id="ARBA00004651"/>
    </source>
</evidence>
<proteinExistence type="predicted"/>
<sequence length="562" mass="59909">MKERRSGGKRRWFPRLAFSTRLLLQQIFVIGFVVVLVSGVAGWLAYQRLVAEVGSKALAVSQSISENTSIRSALTQAAGTMPSQQVLMSGSVQQIAEAVRERTGALFVVVADRNGIRWSHPEPTELGQHVTTSPDIPLNGQEIVETESGSLGPSVRAKVPLRGIDGGIVGEVSVGYSTQEVLYGMWGSVAPILGVGALSLGLGVLGTSASLANLRRRTRGLELEEISTLAQNQEVVLHGVAEGVLGLDAQRRITICNDKARELLGVPDPVGKQFSELPLPETVFELLAQGSDQSAQIVVNKLVLLINALKVARGDHDLGWVVMVRDRRSVQALSRQLEAVSTLSSALRAQRHEFANRLHVVTGLLDMGQGESALSYLRESLDSGPLSYPLQNGELITDTYLAAFLGAKSTQAAERGVQLRIGANTLVHYPVRDAQNATAVIGNLVDNAITAAVHGSNTERWVEVELLSDRSSLVVTVADSGDGVRLADSEQIFTEGFTTSSSSRASTGLGEGIGLGLARQFARLDGGDLVILFAGEPNGPGAVFMARLEKVLEMSEVAEDDD</sequence>
<dbReference type="Pfam" id="PF02518">
    <property type="entry name" value="HATPase_c"/>
    <property type="match status" value="1"/>
</dbReference>
<keyword evidence="12" id="KW-0902">Two-component regulatory system</keyword>
<comment type="subcellular location">
    <subcellularLocation>
        <location evidence="2">Cell membrane</location>
        <topology evidence="2">Multi-pass membrane protein</topology>
    </subcellularLocation>
</comment>
<dbReference type="Gene3D" id="1.10.287.130">
    <property type="match status" value="1"/>
</dbReference>
<dbReference type="InterPro" id="IPR033463">
    <property type="entry name" value="sCache_3"/>
</dbReference>
<keyword evidence="8" id="KW-0547">Nucleotide-binding</keyword>
<comment type="caution">
    <text evidence="16">The sequence shown here is derived from an EMBL/GenBank/DDBJ whole genome shotgun (WGS) entry which is preliminary data.</text>
</comment>
<organism evidence="16 17">
    <name type="scientific">Psychromicrobium silvestre</name>
    <dbReference type="NCBI Taxonomy" id="1645614"/>
    <lineage>
        <taxon>Bacteria</taxon>
        <taxon>Bacillati</taxon>
        <taxon>Actinomycetota</taxon>
        <taxon>Actinomycetes</taxon>
        <taxon>Micrococcales</taxon>
        <taxon>Micrococcaceae</taxon>
        <taxon>Psychromicrobium</taxon>
    </lineage>
</organism>
<dbReference type="EMBL" id="JACBYQ010000001">
    <property type="protein sequence ID" value="NYE94067.1"/>
    <property type="molecule type" value="Genomic_DNA"/>
</dbReference>
<dbReference type="EC" id="2.7.13.3" evidence="3"/>
<keyword evidence="7 14" id="KW-0812">Transmembrane</keyword>
<dbReference type="PRINTS" id="PR00344">
    <property type="entry name" value="BCTRLSENSOR"/>
</dbReference>
<keyword evidence="11 14" id="KW-1133">Transmembrane helix</keyword>
<dbReference type="InterPro" id="IPR000014">
    <property type="entry name" value="PAS"/>
</dbReference>
<feature type="domain" description="Histidine kinase" evidence="15">
    <location>
        <begin position="328"/>
        <end position="552"/>
    </location>
</feature>
<evidence type="ECO:0000256" key="3">
    <source>
        <dbReference type="ARBA" id="ARBA00012438"/>
    </source>
</evidence>
<dbReference type="InterPro" id="IPR004358">
    <property type="entry name" value="Sig_transdc_His_kin-like_C"/>
</dbReference>
<dbReference type="InterPro" id="IPR016120">
    <property type="entry name" value="Sig_transdc_His_kin_SpoOB"/>
</dbReference>
<dbReference type="PANTHER" id="PTHR43547:SF10">
    <property type="entry name" value="SENSOR HISTIDINE KINASE DCUS"/>
    <property type="match status" value="1"/>
</dbReference>
<keyword evidence="13 14" id="KW-0472">Membrane</keyword>
<dbReference type="InterPro" id="IPR005467">
    <property type="entry name" value="His_kinase_dom"/>
</dbReference>
<keyword evidence="17" id="KW-1185">Reference proteome</keyword>
<evidence type="ECO:0000256" key="8">
    <source>
        <dbReference type="ARBA" id="ARBA00022741"/>
    </source>
</evidence>
<dbReference type="SUPFAM" id="SSF55874">
    <property type="entry name" value="ATPase domain of HSP90 chaperone/DNA topoisomerase II/histidine kinase"/>
    <property type="match status" value="1"/>
</dbReference>
<keyword evidence="6 16" id="KW-0808">Transferase</keyword>
<dbReference type="GO" id="GO:0005886">
    <property type="term" value="C:plasma membrane"/>
    <property type="evidence" value="ECO:0007669"/>
    <property type="project" value="UniProtKB-SubCell"/>
</dbReference>
<dbReference type="Pfam" id="PF17203">
    <property type="entry name" value="sCache_3_2"/>
    <property type="match status" value="1"/>
</dbReference>
<evidence type="ECO:0000256" key="14">
    <source>
        <dbReference type="SAM" id="Phobius"/>
    </source>
</evidence>
<evidence type="ECO:0000259" key="15">
    <source>
        <dbReference type="PROSITE" id="PS50109"/>
    </source>
</evidence>
<reference evidence="16 17" key="1">
    <citation type="submission" date="2020-07" db="EMBL/GenBank/DDBJ databases">
        <title>Sequencing the genomes of 1000 actinobacteria strains.</title>
        <authorList>
            <person name="Klenk H.-P."/>
        </authorList>
    </citation>
    <scope>NUCLEOTIDE SEQUENCE [LARGE SCALE GENOMIC DNA]</scope>
    <source>
        <strain evidence="16 17">DSM 102047</strain>
    </source>
</reference>
<dbReference type="Gene3D" id="3.30.450.20">
    <property type="entry name" value="PAS domain"/>
    <property type="match status" value="2"/>
</dbReference>
<gene>
    <name evidence="16" type="ORF">FHU41_000288</name>
</gene>
<evidence type="ECO:0000256" key="1">
    <source>
        <dbReference type="ARBA" id="ARBA00000085"/>
    </source>
</evidence>
<evidence type="ECO:0000313" key="16">
    <source>
        <dbReference type="EMBL" id="NYE94067.1"/>
    </source>
</evidence>
<dbReference type="SUPFAM" id="SSF103190">
    <property type="entry name" value="Sensory domain-like"/>
    <property type="match status" value="1"/>
</dbReference>
<protein>
    <recommendedName>
        <fullName evidence="3">histidine kinase</fullName>
        <ecNumber evidence="3">2.7.13.3</ecNumber>
    </recommendedName>
</protein>
<dbReference type="Gene3D" id="3.30.565.10">
    <property type="entry name" value="Histidine kinase-like ATPase, C-terminal domain"/>
    <property type="match status" value="1"/>
</dbReference>
<evidence type="ECO:0000256" key="13">
    <source>
        <dbReference type="ARBA" id="ARBA00023136"/>
    </source>
</evidence>
<evidence type="ECO:0000256" key="7">
    <source>
        <dbReference type="ARBA" id="ARBA00022692"/>
    </source>
</evidence>
<dbReference type="SUPFAM" id="SSF55785">
    <property type="entry name" value="PYP-like sensor domain (PAS domain)"/>
    <property type="match status" value="1"/>
</dbReference>
<dbReference type="Proteomes" id="UP000521748">
    <property type="component" value="Unassembled WGS sequence"/>
</dbReference>
<dbReference type="AlphaFoldDB" id="A0A7Y9LR45"/>
<evidence type="ECO:0000256" key="9">
    <source>
        <dbReference type="ARBA" id="ARBA00022777"/>
    </source>
</evidence>
<comment type="catalytic activity">
    <reaction evidence="1">
        <text>ATP + protein L-histidine = ADP + protein N-phospho-L-histidine.</text>
        <dbReference type="EC" id="2.7.13.3"/>
    </reaction>
</comment>
<keyword evidence="9 16" id="KW-0418">Kinase</keyword>
<evidence type="ECO:0000256" key="6">
    <source>
        <dbReference type="ARBA" id="ARBA00022679"/>
    </source>
</evidence>
<dbReference type="InterPro" id="IPR036890">
    <property type="entry name" value="HATPase_C_sf"/>
</dbReference>
<dbReference type="PANTHER" id="PTHR43547">
    <property type="entry name" value="TWO-COMPONENT HISTIDINE KINASE"/>
    <property type="match status" value="1"/>
</dbReference>
<dbReference type="PROSITE" id="PS50109">
    <property type="entry name" value="HIS_KIN"/>
    <property type="match status" value="1"/>
</dbReference>
<accession>A0A7Y9LR45</accession>
<dbReference type="GO" id="GO:0000155">
    <property type="term" value="F:phosphorelay sensor kinase activity"/>
    <property type="evidence" value="ECO:0007669"/>
    <property type="project" value="InterPro"/>
</dbReference>
<dbReference type="InterPro" id="IPR035965">
    <property type="entry name" value="PAS-like_dom_sf"/>
</dbReference>
<name>A0A7Y9LR45_9MICC</name>
<dbReference type="Pfam" id="PF14689">
    <property type="entry name" value="SPOB_a"/>
    <property type="match status" value="1"/>
</dbReference>